<gene>
    <name evidence="2" type="ORF">CRENPOLYSF1_940009</name>
</gene>
<keyword evidence="1" id="KW-0732">Signal</keyword>
<organism evidence="2 3">
    <name type="scientific">Crenothrix polyspora</name>
    <dbReference type="NCBI Taxonomy" id="360316"/>
    <lineage>
        <taxon>Bacteria</taxon>
        <taxon>Pseudomonadati</taxon>
        <taxon>Pseudomonadota</taxon>
        <taxon>Gammaproteobacteria</taxon>
        <taxon>Methylococcales</taxon>
        <taxon>Crenotrichaceae</taxon>
        <taxon>Crenothrix</taxon>
    </lineage>
</organism>
<sequence>MVNNTILIAITSGILVLTPIVHAATQYTLTAIGPIKSHTLARPTTSIGNAINFSGQVVGSSSDPVNNGGSDALITTKNGIVADNNFSVFNRRIFSTSFFTGINTRGLVAGYFGRNTNDPVRDGAHAFISDKANKKKIIDLGTLGGYSSFAYGINDKNQVTGYAGTAFNEYHAFITIKGIMKDLGTLGGKNSYGYAINNISQVAGYSATRRGVHAFATVKGVMRDLGTLGGLNSRAYGINNKGQVVGESDIPRSPNRHAFVTIKGVMTDLGALRIGDTSIALGINAQGQVVGTNFQPFDNSGHQPPRPAISNVRAFVTVNGKMTDLNSLIAPSKKWKLTSANAINDKGQITGVGINPKGVPSAFLLSPIK</sequence>
<dbReference type="Proteomes" id="UP000195667">
    <property type="component" value="Unassembled WGS sequence"/>
</dbReference>
<name>A0A1R4HKK6_9GAMM</name>
<proteinExistence type="predicted"/>
<dbReference type="NCBIfam" id="TIGR02913">
    <property type="entry name" value="HAF_rpt"/>
    <property type="match status" value="3"/>
</dbReference>
<keyword evidence="3" id="KW-1185">Reference proteome</keyword>
<evidence type="ECO:0000256" key="1">
    <source>
        <dbReference type="SAM" id="SignalP"/>
    </source>
</evidence>
<evidence type="ECO:0000313" key="3">
    <source>
        <dbReference type="Proteomes" id="UP000195667"/>
    </source>
</evidence>
<dbReference type="OrthoDB" id="5931312at2"/>
<protein>
    <submittedName>
        <fullName evidence="2">Extracellular repeat protein, HAF family</fullName>
    </submittedName>
</protein>
<accession>A0A1R4HKK6</accession>
<reference evidence="3" key="1">
    <citation type="submission" date="2017-02" db="EMBL/GenBank/DDBJ databases">
        <authorList>
            <person name="Daims H."/>
        </authorList>
    </citation>
    <scope>NUCLEOTIDE SEQUENCE [LARGE SCALE GENOMIC DNA]</scope>
</reference>
<feature type="chain" id="PRO_5010301824" evidence="1">
    <location>
        <begin position="24"/>
        <end position="369"/>
    </location>
</feature>
<dbReference type="InterPro" id="IPR014262">
    <property type="entry name" value="HAF_rpt"/>
</dbReference>
<dbReference type="AlphaFoldDB" id="A0A1R4HKK6"/>
<feature type="signal peptide" evidence="1">
    <location>
        <begin position="1"/>
        <end position="23"/>
    </location>
</feature>
<dbReference type="RefSeq" id="WP_087145383.1">
    <property type="nucleotide sequence ID" value="NZ_FUKI01000175.1"/>
</dbReference>
<dbReference type="EMBL" id="FUKI01000175">
    <property type="protein sequence ID" value="SJM96571.1"/>
    <property type="molecule type" value="Genomic_DNA"/>
</dbReference>
<evidence type="ECO:0000313" key="2">
    <source>
        <dbReference type="EMBL" id="SJM96571.1"/>
    </source>
</evidence>